<dbReference type="AlphaFoldDB" id="A0A919P081"/>
<reference evidence="1" key="1">
    <citation type="submission" date="2021-01" db="EMBL/GenBank/DDBJ databases">
        <title>Whole genome shotgun sequence of Cellulomonas chitinilytica NBRC 110799.</title>
        <authorList>
            <person name="Komaki H."/>
            <person name="Tamura T."/>
        </authorList>
    </citation>
    <scope>NUCLEOTIDE SEQUENCE</scope>
    <source>
        <strain evidence="1">NBRC 110799</strain>
    </source>
</reference>
<dbReference type="SUPFAM" id="SSF50952">
    <property type="entry name" value="Soluble quinoprotein glucose dehydrogenase"/>
    <property type="match status" value="1"/>
</dbReference>
<name>A0A919P081_9CELL</name>
<dbReference type="PANTHER" id="PTHR33546:SF1">
    <property type="entry name" value="LARGE, MULTIFUNCTIONAL SECRETED PROTEIN"/>
    <property type="match status" value="1"/>
</dbReference>
<evidence type="ECO:0000313" key="1">
    <source>
        <dbReference type="EMBL" id="GIG20913.1"/>
    </source>
</evidence>
<sequence length="420" mass="43837">MTVVAEPAWSRLTFPTSLAFDDEGVAYVAESGLPFGGAAPGGRVWAGRLDDERRRLVVDGLPAPVNGLTYDQGTVLVSVPGAVLRLTPDGALSTVVDGLPTGGNYHTNMVAVGPDGWLYLGQGAMTNTAVVGLDGIDLGWLRNHDHPADVPGLDVVLGDVAVETADPLGSPGATATTGAFAPFGTRLPPGSLLAGQVPCTAAVLRCRRDGTGLELVAWGTRNPYGLAFLPDGRLLAVDQGADDRGSRPVGDAPDVLFEIRPGAWYGWPDYVDGVPVTDPSLTPVRGEKPTFVLADHTTLPPPERGLVRFPPHTAATKLAVGPAGDPRWRDTVLVTLFGDERPLTAPEGPRVGRSVTSVDTRTWTMTPLVTGPLLRPIDVAFSPVDGTPYVVDFGRFEMGPAGGVEAVASSGGVWRLVPDA</sequence>
<dbReference type="EMBL" id="BONK01000004">
    <property type="protein sequence ID" value="GIG20913.1"/>
    <property type="molecule type" value="Genomic_DNA"/>
</dbReference>
<protein>
    <recommendedName>
        <fullName evidence="3">Sugar dehydrogenase</fullName>
    </recommendedName>
</protein>
<proteinExistence type="predicted"/>
<evidence type="ECO:0000313" key="2">
    <source>
        <dbReference type="Proteomes" id="UP000632740"/>
    </source>
</evidence>
<dbReference type="Proteomes" id="UP000632740">
    <property type="component" value="Unassembled WGS sequence"/>
</dbReference>
<dbReference type="PANTHER" id="PTHR33546">
    <property type="entry name" value="LARGE, MULTIFUNCTIONAL SECRETED PROTEIN-RELATED"/>
    <property type="match status" value="1"/>
</dbReference>
<dbReference type="InterPro" id="IPR011041">
    <property type="entry name" value="Quinoprot_gluc/sorb_DH_b-prop"/>
</dbReference>
<dbReference type="InterPro" id="IPR011042">
    <property type="entry name" value="6-blade_b-propeller_TolB-like"/>
</dbReference>
<organism evidence="1 2">
    <name type="scientific">Cellulomonas chitinilytica</name>
    <dbReference type="NCBI Taxonomy" id="398759"/>
    <lineage>
        <taxon>Bacteria</taxon>
        <taxon>Bacillati</taxon>
        <taxon>Actinomycetota</taxon>
        <taxon>Actinomycetes</taxon>
        <taxon>Micrococcales</taxon>
        <taxon>Cellulomonadaceae</taxon>
        <taxon>Cellulomonas</taxon>
    </lineage>
</organism>
<comment type="caution">
    <text evidence="1">The sequence shown here is derived from an EMBL/GenBank/DDBJ whole genome shotgun (WGS) entry which is preliminary data.</text>
</comment>
<dbReference type="Gene3D" id="2.120.10.30">
    <property type="entry name" value="TolB, C-terminal domain"/>
    <property type="match status" value="1"/>
</dbReference>
<dbReference type="RefSeq" id="WP_203751075.1">
    <property type="nucleotide sequence ID" value="NZ_BONK01000004.1"/>
</dbReference>
<gene>
    <name evidence="1" type="ORF">Cch01nite_16370</name>
</gene>
<keyword evidence="2" id="KW-1185">Reference proteome</keyword>
<accession>A0A919P081</accession>
<evidence type="ECO:0008006" key="3">
    <source>
        <dbReference type="Google" id="ProtNLM"/>
    </source>
</evidence>